<comment type="subcellular location">
    <subcellularLocation>
        <location evidence="1">Membrane</location>
    </subcellularLocation>
</comment>
<dbReference type="Proteomes" id="UP000025227">
    <property type="component" value="Unplaced"/>
</dbReference>
<keyword evidence="4 5" id="KW-0472">Membrane</keyword>
<dbReference type="Pfam" id="PF10320">
    <property type="entry name" value="7TM_GPCR_Srsx"/>
    <property type="match status" value="1"/>
</dbReference>
<dbReference type="InterPro" id="IPR019424">
    <property type="entry name" value="7TM_GPCR_Srsx"/>
</dbReference>
<dbReference type="SMART" id="SM01381">
    <property type="entry name" value="7TM_GPCR_Srsx"/>
    <property type="match status" value="1"/>
</dbReference>
<dbReference type="Gene3D" id="1.20.1070.10">
    <property type="entry name" value="Rhodopsin 7-helix transmembrane proteins"/>
    <property type="match status" value="1"/>
</dbReference>
<feature type="transmembrane region" description="Helical" evidence="5">
    <location>
        <begin position="90"/>
        <end position="108"/>
    </location>
</feature>
<feature type="domain" description="G-protein coupled receptors family 1 profile" evidence="6">
    <location>
        <begin position="42"/>
        <end position="147"/>
    </location>
</feature>
<evidence type="ECO:0000256" key="2">
    <source>
        <dbReference type="ARBA" id="ARBA00022692"/>
    </source>
</evidence>
<dbReference type="PROSITE" id="PS50262">
    <property type="entry name" value="G_PROTEIN_RECEP_F1_2"/>
    <property type="match status" value="1"/>
</dbReference>
<dbReference type="WBParaSite" id="HCON_00125060-00001">
    <property type="protein sequence ID" value="HCON_00125060-00001"/>
    <property type="gene ID" value="HCON_00125060"/>
</dbReference>
<proteinExistence type="predicted"/>
<evidence type="ECO:0000256" key="3">
    <source>
        <dbReference type="ARBA" id="ARBA00022989"/>
    </source>
</evidence>
<dbReference type="InterPro" id="IPR000276">
    <property type="entry name" value="GPCR_Rhodpsn"/>
</dbReference>
<reference evidence="8" key="1">
    <citation type="submission" date="2020-12" db="UniProtKB">
        <authorList>
            <consortium name="WormBaseParasite"/>
        </authorList>
    </citation>
    <scope>IDENTIFICATION</scope>
    <source>
        <strain evidence="8">MHco3</strain>
    </source>
</reference>
<keyword evidence="3 5" id="KW-1133">Transmembrane helix</keyword>
<dbReference type="GO" id="GO:0004930">
    <property type="term" value="F:G protein-coupled receptor activity"/>
    <property type="evidence" value="ECO:0007669"/>
    <property type="project" value="InterPro"/>
</dbReference>
<organism evidence="7 8">
    <name type="scientific">Haemonchus contortus</name>
    <name type="common">Barber pole worm</name>
    <dbReference type="NCBI Taxonomy" id="6289"/>
    <lineage>
        <taxon>Eukaryota</taxon>
        <taxon>Metazoa</taxon>
        <taxon>Ecdysozoa</taxon>
        <taxon>Nematoda</taxon>
        <taxon>Chromadorea</taxon>
        <taxon>Rhabditida</taxon>
        <taxon>Rhabditina</taxon>
        <taxon>Rhabditomorpha</taxon>
        <taxon>Strongyloidea</taxon>
        <taxon>Trichostrongylidae</taxon>
        <taxon>Haemonchus</taxon>
    </lineage>
</organism>
<dbReference type="InterPro" id="IPR017452">
    <property type="entry name" value="GPCR_Rhodpsn_7TM"/>
</dbReference>
<protein>
    <submittedName>
        <fullName evidence="8">G_PROTEIN_RECEP_F1_2 domain-containing protein</fullName>
    </submittedName>
</protein>
<accession>A0A7I5EBG2</accession>
<feature type="transmembrane region" description="Helical" evidence="5">
    <location>
        <begin position="55"/>
        <end position="78"/>
    </location>
</feature>
<dbReference type="AlphaFoldDB" id="A0A7I5EBG2"/>
<keyword evidence="7" id="KW-1185">Reference proteome</keyword>
<name>A0A7I5EBG2_HAECO</name>
<evidence type="ECO:0000256" key="1">
    <source>
        <dbReference type="ARBA" id="ARBA00004370"/>
    </source>
</evidence>
<evidence type="ECO:0000259" key="6">
    <source>
        <dbReference type="PROSITE" id="PS50262"/>
    </source>
</evidence>
<dbReference type="SUPFAM" id="SSF81321">
    <property type="entry name" value="Family A G protein-coupled receptor-like"/>
    <property type="match status" value="1"/>
</dbReference>
<feature type="transmembrane region" description="Helical" evidence="5">
    <location>
        <begin position="28"/>
        <end position="49"/>
    </location>
</feature>
<feature type="transmembrane region" description="Helical" evidence="5">
    <location>
        <begin position="128"/>
        <end position="150"/>
    </location>
</feature>
<dbReference type="OrthoDB" id="5820127at2759"/>
<keyword evidence="2 5" id="KW-0812">Transmembrane</keyword>
<evidence type="ECO:0000256" key="4">
    <source>
        <dbReference type="ARBA" id="ARBA00023136"/>
    </source>
</evidence>
<evidence type="ECO:0000313" key="7">
    <source>
        <dbReference type="Proteomes" id="UP000025227"/>
    </source>
</evidence>
<evidence type="ECO:0000313" key="8">
    <source>
        <dbReference type="WBParaSite" id="HCON_00125060-00001"/>
    </source>
</evidence>
<dbReference type="GO" id="GO:0016020">
    <property type="term" value="C:membrane"/>
    <property type="evidence" value="ECO:0007669"/>
    <property type="project" value="UniProtKB-SubCell"/>
</dbReference>
<sequence length="185" mass="20958">NSFINNHYVFYTSADVAFGLSISLSMEAWILVSCTSELFVLCVITAPFYGMIFTAFVNLMTTISILIPACYVLLIFLLRKNRIHQDSSRQIHRSLVIISLTTVFGWSSPAVFHAFDIILEMGVGELNVALLAGIFVNIASAANFFVYYSISTVHRREFDKYLLFGYLKRAMNFKHNSSSWATSRH</sequence>
<evidence type="ECO:0000256" key="5">
    <source>
        <dbReference type="SAM" id="Phobius"/>
    </source>
</evidence>